<dbReference type="GO" id="GO:0004523">
    <property type="term" value="F:RNA-DNA hybrid ribonuclease activity"/>
    <property type="evidence" value="ECO:0007669"/>
    <property type="project" value="UniProtKB-UniRule"/>
</dbReference>
<keyword evidence="8 14" id="KW-0963">Cytoplasm</keyword>
<evidence type="ECO:0000256" key="10">
    <source>
        <dbReference type="ARBA" id="ARBA00022723"/>
    </source>
</evidence>
<dbReference type="GO" id="GO:0005737">
    <property type="term" value="C:cytoplasm"/>
    <property type="evidence" value="ECO:0007669"/>
    <property type="project" value="UniProtKB-SubCell"/>
</dbReference>
<evidence type="ECO:0000256" key="8">
    <source>
        <dbReference type="ARBA" id="ARBA00022490"/>
    </source>
</evidence>
<feature type="binding site" evidence="14 15">
    <location>
        <position position="79"/>
    </location>
    <ligand>
        <name>a divalent metal cation</name>
        <dbReference type="ChEBI" id="CHEBI:60240"/>
    </ligand>
</feature>
<evidence type="ECO:0000256" key="12">
    <source>
        <dbReference type="ARBA" id="ARBA00022801"/>
    </source>
</evidence>
<reference evidence="18" key="1">
    <citation type="submission" date="2023-07" db="EMBL/GenBank/DDBJ databases">
        <title>Between Cages and Wild: Unraveling the Impact of Captivity on Animal Microbiomes and Antimicrobial Resistance.</title>
        <authorList>
            <person name="Schmartz G.P."/>
            <person name="Rehner J."/>
            <person name="Schuff M.J."/>
            <person name="Becker S.L."/>
            <person name="Kravczyk M."/>
            <person name="Gurevich A."/>
            <person name="Francke R."/>
            <person name="Mueller R."/>
            <person name="Keller V."/>
            <person name="Keller A."/>
        </authorList>
    </citation>
    <scope>NUCLEOTIDE SEQUENCE</scope>
    <source>
        <strain evidence="18">S39M_St_73</strain>
    </source>
</reference>
<feature type="binding site" evidence="14 15">
    <location>
        <position position="78"/>
    </location>
    <ligand>
        <name>a divalent metal cation</name>
        <dbReference type="ChEBI" id="CHEBI:60240"/>
    </ligand>
</feature>
<comment type="similarity">
    <text evidence="5 14 16">Belongs to the RNase HII family.</text>
</comment>
<dbReference type="HAMAP" id="MF_00052_B">
    <property type="entry name" value="RNase_HII_B"/>
    <property type="match status" value="1"/>
</dbReference>
<evidence type="ECO:0000256" key="13">
    <source>
        <dbReference type="ARBA" id="ARBA00023211"/>
    </source>
</evidence>
<dbReference type="GO" id="GO:0043137">
    <property type="term" value="P:DNA replication, removal of RNA primer"/>
    <property type="evidence" value="ECO:0007669"/>
    <property type="project" value="TreeGrafter"/>
</dbReference>
<dbReference type="InterPro" id="IPR022898">
    <property type="entry name" value="RNase_HII"/>
</dbReference>
<keyword evidence="12 14" id="KW-0378">Hydrolase</keyword>
<evidence type="ECO:0000313" key="18">
    <source>
        <dbReference type="EMBL" id="MDO5456833.1"/>
    </source>
</evidence>
<accession>A0AA43UA37</accession>
<evidence type="ECO:0000313" key="19">
    <source>
        <dbReference type="Proteomes" id="UP001171751"/>
    </source>
</evidence>
<dbReference type="CDD" id="cd07182">
    <property type="entry name" value="RNase_HII_bacteria_HII_like"/>
    <property type="match status" value="1"/>
</dbReference>
<evidence type="ECO:0000256" key="5">
    <source>
        <dbReference type="ARBA" id="ARBA00007383"/>
    </source>
</evidence>
<evidence type="ECO:0000256" key="15">
    <source>
        <dbReference type="PROSITE-ProRule" id="PRU01319"/>
    </source>
</evidence>
<evidence type="ECO:0000256" key="2">
    <source>
        <dbReference type="ARBA" id="ARBA00001946"/>
    </source>
</evidence>
<dbReference type="Gene3D" id="3.30.420.10">
    <property type="entry name" value="Ribonuclease H-like superfamily/Ribonuclease H"/>
    <property type="match status" value="1"/>
</dbReference>
<dbReference type="PANTHER" id="PTHR10954">
    <property type="entry name" value="RIBONUCLEASE H2 SUBUNIT A"/>
    <property type="match status" value="1"/>
</dbReference>
<comment type="cofactor">
    <cofactor evidence="2">
        <name>Mg(2+)</name>
        <dbReference type="ChEBI" id="CHEBI:18420"/>
    </cofactor>
</comment>
<comment type="subcellular location">
    <subcellularLocation>
        <location evidence="4 14">Cytoplasm</location>
    </subcellularLocation>
</comment>
<dbReference type="GO" id="GO:0030145">
    <property type="term" value="F:manganese ion binding"/>
    <property type="evidence" value="ECO:0007669"/>
    <property type="project" value="UniProtKB-UniRule"/>
</dbReference>
<feature type="binding site" evidence="14 15">
    <location>
        <position position="170"/>
    </location>
    <ligand>
        <name>a divalent metal cation</name>
        <dbReference type="ChEBI" id="CHEBI:60240"/>
    </ligand>
</feature>
<keyword evidence="9 14" id="KW-0540">Nuclease</keyword>
<keyword evidence="10 14" id="KW-0479">Metal-binding</keyword>
<evidence type="ECO:0000256" key="9">
    <source>
        <dbReference type="ARBA" id="ARBA00022722"/>
    </source>
</evidence>
<protein>
    <recommendedName>
        <fullName evidence="7 14">Ribonuclease HII</fullName>
        <shortName evidence="14">RNase HII</shortName>
        <ecNumber evidence="6 14">3.1.26.4</ecNumber>
    </recommendedName>
</protein>
<feature type="domain" description="RNase H type-2" evidence="17">
    <location>
        <begin position="72"/>
        <end position="256"/>
    </location>
</feature>
<comment type="function">
    <text evidence="3 14 16">Endonuclease that specifically degrades the RNA of RNA-DNA hybrids.</text>
</comment>
<dbReference type="GO" id="GO:0006298">
    <property type="term" value="P:mismatch repair"/>
    <property type="evidence" value="ECO:0007669"/>
    <property type="project" value="TreeGrafter"/>
</dbReference>
<comment type="catalytic activity">
    <reaction evidence="1 14 15 16">
        <text>Endonucleolytic cleavage to 5'-phosphomonoester.</text>
        <dbReference type="EC" id="3.1.26.4"/>
    </reaction>
</comment>
<dbReference type="InterPro" id="IPR036397">
    <property type="entry name" value="RNaseH_sf"/>
</dbReference>
<dbReference type="GO" id="GO:0003723">
    <property type="term" value="F:RNA binding"/>
    <property type="evidence" value="ECO:0007669"/>
    <property type="project" value="UniProtKB-UniRule"/>
</dbReference>
<evidence type="ECO:0000256" key="16">
    <source>
        <dbReference type="RuleBase" id="RU003515"/>
    </source>
</evidence>
<evidence type="ECO:0000256" key="1">
    <source>
        <dbReference type="ARBA" id="ARBA00000077"/>
    </source>
</evidence>
<dbReference type="Proteomes" id="UP001171751">
    <property type="component" value="Unassembled WGS sequence"/>
</dbReference>
<dbReference type="AlphaFoldDB" id="A0AA43UA37"/>
<dbReference type="SUPFAM" id="SSF53098">
    <property type="entry name" value="Ribonuclease H-like"/>
    <property type="match status" value="1"/>
</dbReference>
<evidence type="ECO:0000256" key="11">
    <source>
        <dbReference type="ARBA" id="ARBA00022759"/>
    </source>
</evidence>
<dbReference type="GO" id="GO:0032299">
    <property type="term" value="C:ribonuclease H2 complex"/>
    <property type="evidence" value="ECO:0007669"/>
    <property type="project" value="TreeGrafter"/>
</dbReference>
<dbReference type="PROSITE" id="PS51975">
    <property type="entry name" value="RNASE_H_2"/>
    <property type="match status" value="1"/>
</dbReference>
<dbReference type="Pfam" id="PF01351">
    <property type="entry name" value="RNase_HII"/>
    <property type="match status" value="1"/>
</dbReference>
<dbReference type="InterPro" id="IPR001352">
    <property type="entry name" value="RNase_HII/HIII"/>
</dbReference>
<dbReference type="NCBIfam" id="NF000594">
    <property type="entry name" value="PRK00015.1-1"/>
    <property type="match status" value="1"/>
</dbReference>
<proteinExistence type="inferred from homology"/>
<dbReference type="FunFam" id="3.30.420.10:FF:000006">
    <property type="entry name" value="Ribonuclease HII"/>
    <property type="match status" value="1"/>
</dbReference>
<sequence>MKSKTIREIKALLDTITSPDDPIFTELFNDSRKGVQSLLIKKQAEFQYIKDLQENKNRMLQYEKTAWSQGFQSIAGIDEVGRGPLAGPVVACAVILPQDFPVLGIKDSKKLSHQQRVQLVSEIEKYALAIGYGIRRAEEIDRMNILQATKSAMLEALSQLKILPDLILVDAEHLDTPIAQKSLIKGDDSSYSIACASILAKEKRDDLMKTYAEIYPEFGFEKHAGYGTKTHLQVLKEYGPTPLHRKSFAPVKRLLK</sequence>
<evidence type="ECO:0000256" key="14">
    <source>
        <dbReference type="HAMAP-Rule" id="MF_00052"/>
    </source>
</evidence>
<organism evidence="18 19">
    <name type="scientific">Atopococcus tabaci</name>
    <dbReference type="NCBI Taxonomy" id="269774"/>
    <lineage>
        <taxon>Bacteria</taxon>
        <taxon>Bacillati</taxon>
        <taxon>Bacillota</taxon>
        <taxon>Bacilli</taxon>
        <taxon>Lactobacillales</taxon>
        <taxon>Carnobacteriaceae</taxon>
        <taxon>Atopococcus</taxon>
    </lineage>
</organism>
<evidence type="ECO:0000256" key="3">
    <source>
        <dbReference type="ARBA" id="ARBA00004065"/>
    </source>
</evidence>
<comment type="cofactor">
    <cofactor evidence="14 15">
        <name>Mn(2+)</name>
        <dbReference type="ChEBI" id="CHEBI:29035"/>
    </cofactor>
    <cofactor evidence="14 15">
        <name>Mg(2+)</name>
        <dbReference type="ChEBI" id="CHEBI:18420"/>
    </cofactor>
    <text evidence="14 15">Manganese or magnesium. Binds 1 divalent metal ion per monomer in the absence of substrate. May bind a second metal ion after substrate binding.</text>
</comment>
<evidence type="ECO:0000259" key="17">
    <source>
        <dbReference type="PROSITE" id="PS51975"/>
    </source>
</evidence>
<evidence type="ECO:0000256" key="4">
    <source>
        <dbReference type="ARBA" id="ARBA00004496"/>
    </source>
</evidence>
<dbReference type="InterPro" id="IPR024567">
    <property type="entry name" value="RNase_HII/HIII_dom"/>
</dbReference>
<keyword evidence="19" id="KW-1185">Reference proteome</keyword>
<gene>
    <name evidence="14" type="primary">rnhB</name>
    <name evidence="18" type="ORF">Q4F26_00670</name>
</gene>
<name>A0AA43UA37_9LACT</name>
<evidence type="ECO:0000256" key="7">
    <source>
        <dbReference type="ARBA" id="ARBA00019179"/>
    </source>
</evidence>
<dbReference type="EMBL" id="JAUNQW010000002">
    <property type="protein sequence ID" value="MDO5456833.1"/>
    <property type="molecule type" value="Genomic_DNA"/>
</dbReference>
<comment type="caution">
    <text evidence="18">The sequence shown here is derived from an EMBL/GenBank/DDBJ whole genome shotgun (WGS) entry which is preliminary data.</text>
</comment>
<dbReference type="PANTHER" id="PTHR10954:SF18">
    <property type="entry name" value="RIBONUCLEASE HII"/>
    <property type="match status" value="1"/>
</dbReference>
<dbReference type="NCBIfam" id="NF000595">
    <property type="entry name" value="PRK00015.1-3"/>
    <property type="match status" value="1"/>
</dbReference>
<dbReference type="EC" id="3.1.26.4" evidence="6 14"/>
<evidence type="ECO:0000256" key="6">
    <source>
        <dbReference type="ARBA" id="ARBA00012180"/>
    </source>
</evidence>
<dbReference type="InterPro" id="IPR012337">
    <property type="entry name" value="RNaseH-like_sf"/>
</dbReference>
<keyword evidence="11 14" id="KW-0255">Endonuclease</keyword>
<keyword evidence="13 14" id="KW-0464">Manganese</keyword>